<evidence type="ECO:0000313" key="2">
    <source>
        <dbReference type="EMBL" id="MFC4557572.1"/>
    </source>
</evidence>
<dbReference type="InterPro" id="IPR013324">
    <property type="entry name" value="RNA_pol_sigma_r3/r4-like"/>
</dbReference>
<sequence length="170" mass="20428">MKEFWGGAATFMEVVEQNEKRIYFFIHKMGIKDQYGDYYQEGLFALWSAYKTFDPAKGEFSTYLNHQIRYRLADLKRTTHQRFTRDKFLSEALKWNMPTSITETPNDPFLWERVQSQMTVNQWKWVYYNIILDKSLKSIAEQENMTVDAVKSWGRQSIRKLRKDPVLIED</sequence>
<accession>A0ABV9DFN1</accession>
<dbReference type="InterPro" id="IPR013325">
    <property type="entry name" value="RNA_pol_sigma_r2"/>
</dbReference>
<evidence type="ECO:0000313" key="3">
    <source>
        <dbReference type="Proteomes" id="UP001595989"/>
    </source>
</evidence>
<dbReference type="Gene3D" id="1.10.1740.10">
    <property type="match status" value="1"/>
</dbReference>
<dbReference type="InterPro" id="IPR007627">
    <property type="entry name" value="RNA_pol_sigma70_r2"/>
</dbReference>
<comment type="caution">
    <text evidence="2">The sequence shown here is derived from an EMBL/GenBank/DDBJ whole genome shotgun (WGS) entry which is preliminary data.</text>
</comment>
<dbReference type="Proteomes" id="UP001595989">
    <property type="component" value="Unassembled WGS sequence"/>
</dbReference>
<protein>
    <submittedName>
        <fullName evidence="2">Sigma factor</fullName>
    </submittedName>
</protein>
<reference evidence="3" key="1">
    <citation type="journal article" date="2019" name="Int. J. Syst. Evol. Microbiol.">
        <title>The Global Catalogue of Microorganisms (GCM) 10K type strain sequencing project: providing services to taxonomists for standard genome sequencing and annotation.</title>
        <authorList>
            <consortium name="The Broad Institute Genomics Platform"/>
            <consortium name="The Broad Institute Genome Sequencing Center for Infectious Disease"/>
            <person name="Wu L."/>
            <person name="Ma J."/>
        </authorList>
    </citation>
    <scope>NUCLEOTIDE SEQUENCE [LARGE SCALE GENOMIC DNA]</scope>
    <source>
        <strain evidence="3">CGMCC 4.7426</strain>
    </source>
</reference>
<feature type="domain" description="RNA polymerase sigma-70 region 2" evidence="1">
    <location>
        <begin position="15"/>
        <end position="78"/>
    </location>
</feature>
<organism evidence="2 3">
    <name type="scientific">Virgibacillus kekensis</name>
    <dbReference type="NCBI Taxonomy" id="202261"/>
    <lineage>
        <taxon>Bacteria</taxon>
        <taxon>Bacillati</taxon>
        <taxon>Bacillota</taxon>
        <taxon>Bacilli</taxon>
        <taxon>Bacillales</taxon>
        <taxon>Bacillaceae</taxon>
        <taxon>Virgibacillus</taxon>
    </lineage>
</organism>
<proteinExistence type="predicted"/>
<evidence type="ECO:0000259" key="1">
    <source>
        <dbReference type="Pfam" id="PF04542"/>
    </source>
</evidence>
<dbReference type="Pfam" id="PF04542">
    <property type="entry name" value="Sigma70_r2"/>
    <property type="match status" value="1"/>
</dbReference>
<name>A0ABV9DFN1_9BACI</name>
<dbReference type="SUPFAM" id="SSF88659">
    <property type="entry name" value="Sigma3 and sigma4 domains of RNA polymerase sigma factors"/>
    <property type="match status" value="1"/>
</dbReference>
<dbReference type="SUPFAM" id="SSF88946">
    <property type="entry name" value="Sigma2 domain of RNA polymerase sigma factors"/>
    <property type="match status" value="1"/>
</dbReference>
<keyword evidence="3" id="KW-1185">Reference proteome</keyword>
<dbReference type="EMBL" id="JBHSFU010000004">
    <property type="protein sequence ID" value="MFC4557572.1"/>
    <property type="molecule type" value="Genomic_DNA"/>
</dbReference>
<gene>
    <name evidence="2" type="ORF">ACFO3D_05040</name>
</gene>
<dbReference type="RefSeq" id="WP_390293549.1">
    <property type="nucleotide sequence ID" value="NZ_JBHSFU010000004.1"/>
</dbReference>